<dbReference type="EMBL" id="JBHTAS010000001">
    <property type="protein sequence ID" value="MFC7139261.1"/>
    <property type="molecule type" value="Genomic_DNA"/>
</dbReference>
<keyword evidence="1" id="KW-0812">Transmembrane</keyword>
<evidence type="ECO:0000313" key="3">
    <source>
        <dbReference type="Proteomes" id="UP001596432"/>
    </source>
</evidence>
<dbReference type="Proteomes" id="UP001596432">
    <property type="component" value="Unassembled WGS sequence"/>
</dbReference>
<evidence type="ECO:0000256" key="1">
    <source>
        <dbReference type="SAM" id="Phobius"/>
    </source>
</evidence>
<dbReference type="GeneID" id="78819513"/>
<feature type="transmembrane region" description="Helical" evidence="1">
    <location>
        <begin position="6"/>
        <end position="25"/>
    </location>
</feature>
<reference evidence="2 3" key="1">
    <citation type="journal article" date="2019" name="Int. J. Syst. Evol. Microbiol.">
        <title>The Global Catalogue of Microorganisms (GCM) 10K type strain sequencing project: providing services to taxonomists for standard genome sequencing and annotation.</title>
        <authorList>
            <consortium name="The Broad Institute Genomics Platform"/>
            <consortium name="The Broad Institute Genome Sequencing Center for Infectious Disease"/>
            <person name="Wu L."/>
            <person name="Ma J."/>
        </authorList>
    </citation>
    <scope>NUCLEOTIDE SEQUENCE [LARGE SCALE GENOMIC DNA]</scope>
    <source>
        <strain evidence="2 3">XZYJT29</strain>
    </source>
</reference>
<organism evidence="2 3">
    <name type="scientific">Halosimplex aquaticum</name>
    <dbReference type="NCBI Taxonomy" id="3026162"/>
    <lineage>
        <taxon>Archaea</taxon>
        <taxon>Methanobacteriati</taxon>
        <taxon>Methanobacteriota</taxon>
        <taxon>Stenosarchaea group</taxon>
        <taxon>Halobacteria</taxon>
        <taxon>Halobacteriales</taxon>
        <taxon>Haloarculaceae</taxon>
        <taxon>Halosimplex</taxon>
    </lineage>
</organism>
<evidence type="ECO:0000313" key="2">
    <source>
        <dbReference type="EMBL" id="MFC7139261.1"/>
    </source>
</evidence>
<keyword evidence="1" id="KW-1133">Transmembrane helix</keyword>
<keyword evidence="1" id="KW-0472">Membrane</keyword>
<accession>A0ABD5XXB2</accession>
<dbReference type="AlphaFoldDB" id="A0ABD5XXB2"/>
<name>A0ABD5XXB2_9EURY</name>
<keyword evidence="3" id="KW-1185">Reference proteome</keyword>
<protein>
    <submittedName>
        <fullName evidence="2">Uncharacterized protein</fullName>
    </submittedName>
</protein>
<gene>
    <name evidence="2" type="ORF">ACFQMA_05340</name>
</gene>
<dbReference type="RefSeq" id="WP_274324856.1">
    <property type="nucleotide sequence ID" value="NZ_CP118158.1"/>
</dbReference>
<sequence length="225" mass="26013">MGSSFTNIVLPVAVAIGTVFLTFWFREKQATLSALRAIKTELKHNDELVESMVHDLFSDRPNNLQELLTIDTVPLQTSAFDHFVNSGTATKIPDDTEDAIWYHYLVVRMINRDIENRLDSVDKNDLKKIDDRILNRLLYLCDTTRLEVMENNIRNDDVEKQIQDAIPTHETWESSSEGQTHWFTGVRSLIDEEIERKHWIPTFIFKLQHITGVIYKRRVAGTLGG</sequence>
<comment type="caution">
    <text evidence="2">The sequence shown here is derived from an EMBL/GenBank/DDBJ whole genome shotgun (WGS) entry which is preliminary data.</text>
</comment>
<proteinExistence type="predicted"/>